<dbReference type="InterPro" id="IPR036259">
    <property type="entry name" value="MFS_trans_sf"/>
</dbReference>
<keyword evidence="2 10" id="KW-0812">Transmembrane</keyword>
<evidence type="ECO:0000256" key="9">
    <source>
        <dbReference type="SAM" id="MobiDB-lite"/>
    </source>
</evidence>
<reference evidence="12 13" key="1">
    <citation type="submission" date="2016-10" db="EMBL/GenBank/DDBJ databases">
        <authorList>
            <person name="Varghese N."/>
        </authorList>
    </citation>
    <scope>NUCLEOTIDE SEQUENCE [LARGE SCALE GENOMIC DNA]</scope>
</reference>
<dbReference type="Gene3D" id="1.20.1250.20">
    <property type="entry name" value="MFS general substrate transporter like domains"/>
    <property type="match status" value="1"/>
</dbReference>
<gene>
    <name evidence="12" type="ORF">ZT1A5_G6668</name>
</gene>
<feature type="transmembrane region" description="Helical" evidence="10">
    <location>
        <begin position="766"/>
        <end position="788"/>
    </location>
</feature>
<feature type="domain" description="Major facilitator superfamily (MFS) profile" evidence="11">
    <location>
        <begin position="397"/>
        <end position="826"/>
    </location>
</feature>
<feature type="transmembrane region" description="Helical" evidence="10">
    <location>
        <begin position="464"/>
        <end position="485"/>
    </location>
</feature>
<accession>A0A1Y6LLF4</accession>
<evidence type="ECO:0000256" key="3">
    <source>
        <dbReference type="ARBA" id="ARBA00022989"/>
    </source>
</evidence>
<dbReference type="SUPFAM" id="SSF103473">
    <property type="entry name" value="MFS general substrate transporter"/>
    <property type="match status" value="1"/>
</dbReference>
<dbReference type="CDD" id="cd17323">
    <property type="entry name" value="MFS_Tpo1_MDR_like"/>
    <property type="match status" value="1"/>
</dbReference>
<feature type="compositionally biased region" description="Acidic residues" evidence="9">
    <location>
        <begin position="269"/>
        <end position="287"/>
    </location>
</feature>
<feature type="transmembrane region" description="Helical" evidence="10">
    <location>
        <begin position="707"/>
        <end position="726"/>
    </location>
</feature>
<evidence type="ECO:0000256" key="6">
    <source>
        <dbReference type="ARBA" id="ARBA00053977"/>
    </source>
</evidence>
<feature type="transmembrane region" description="Helical" evidence="10">
    <location>
        <begin position="732"/>
        <end position="754"/>
    </location>
</feature>
<feature type="transmembrane region" description="Helical" evidence="10">
    <location>
        <begin position="491"/>
        <end position="514"/>
    </location>
</feature>
<feature type="transmembrane region" description="Helical" evidence="10">
    <location>
        <begin position="436"/>
        <end position="452"/>
    </location>
</feature>
<evidence type="ECO:0000256" key="2">
    <source>
        <dbReference type="ARBA" id="ARBA00022692"/>
    </source>
</evidence>
<comment type="similarity">
    <text evidence="5">Belongs to the major facilitator superfamily. CAR1 family.</text>
</comment>
<sequence>MRDDLFYDSYRRYKRGTDKIAEWLANADAFAAPNWTQDVLAQLQILKQTEPSVRPTKPTGETTVSVGPNINIFDALDLEDIAEPVVYLEVVKGSKGKAPNDKKKSRAKDSREVFEISSSAEELLFLLFCFFKDLHDVQTYLLEMWVGQKNGHVSLTSAAATTDLAFDVNKRKEDELLRSEWVDGIDGGSTTTVLERLTILQKTRTASAVPLYWKFEKKGPLLNHGYLGGVIINTVLALHESSRRLVASENGSAGLDAVTRVLFTHLEEPQSEDVDSSTVDSDDEDSDSSVVDLKELALLTSMLNLAPKRLVTDEKAKVALKKAKKTPFNKMSVDGQEYIKGLEAGGVDVSKGLMGILRGKTVLKSFVASKNQNIVDWDGPTDEANPLNWSTGAKVANTSLVIILCFITPLASSMFAPGVPDVLREFRSTTSGIPELVVSIYILGFAFGPLLISPISEIYGRFQVYVVCNVMFIIFTIACAVSSSIAQLVVFRFFAGAFGVCPVTLGGATIADLLTQDKRGLGLSLFSMGPLLGPVIGPIAGAYLSDATTWRWTFWVIAIAYGVCTIVHFFLCRETYAPTLLARKTKRLQKETGNMELRSAKDSGLSNKVFITRSLVRPFKMFFFSPIVALMAIYAAFIYGILYLLYTTFTFVFTQDYNFTSANVGLTYLGSGIGMFLGLFLIGGASDRILKSKAEKHGGGLKPEYRLIPLVWTAWTCPVGLFIYGWTAEYHIQWAVPLFGTLLFGIGIIAALICIQQYLIDAYAQYAASAIAANTVLRSLVGGLLPLAGLTMYDKLGLGWGNSLIAFIALALTPIPLVFYIWGERLRNRTKVTF</sequence>
<evidence type="ECO:0000313" key="12">
    <source>
        <dbReference type="EMBL" id="SMY25226.1"/>
    </source>
</evidence>
<comment type="subcellular location">
    <subcellularLocation>
        <location evidence="1">Membrane</location>
        <topology evidence="1">Multi-pass membrane protein</topology>
    </subcellularLocation>
</comment>
<feature type="transmembrane region" description="Helical" evidence="10">
    <location>
        <begin position="666"/>
        <end position="686"/>
    </location>
</feature>
<feature type="region of interest" description="Disordered" evidence="9">
    <location>
        <begin position="268"/>
        <end position="288"/>
    </location>
</feature>
<dbReference type="Pfam" id="PF20253">
    <property type="entry name" value="DUF6604"/>
    <property type="match status" value="1"/>
</dbReference>
<feature type="transmembrane region" description="Helical" evidence="10">
    <location>
        <begin position="521"/>
        <end position="540"/>
    </location>
</feature>
<evidence type="ECO:0000256" key="10">
    <source>
        <dbReference type="SAM" id="Phobius"/>
    </source>
</evidence>
<evidence type="ECO:0000256" key="8">
    <source>
        <dbReference type="ARBA" id="ARBA00077167"/>
    </source>
</evidence>
<dbReference type="PANTHER" id="PTHR23502:SF68">
    <property type="entry name" value="MULTIDRUG TRANSPORTER, PUTATIVE (AFU_ORTHOLOGUE AFUA_3G01120)-RELATED"/>
    <property type="match status" value="1"/>
</dbReference>
<feature type="transmembrane region" description="Helical" evidence="10">
    <location>
        <begin position="622"/>
        <end position="646"/>
    </location>
</feature>
<dbReference type="PROSITE" id="PS50850">
    <property type="entry name" value="MFS"/>
    <property type="match status" value="1"/>
</dbReference>
<organism evidence="12 13">
    <name type="scientific">Zymoseptoria tritici ST99CH_1A5</name>
    <dbReference type="NCBI Taxonomy" id="1276529"/>
    <lineage>
        <taxon>Eukaryota</taxon>
        <taxon>Fungi</taxon>
        <taxon>Dikarya</taxon>
        <taxon>Ascomycota</taxon>
        <taxon>Pezizomycotina</taxon>
        <taxon>Dothideomycetes</taxon>
        <taxon>Dothideomycetidae</taxon>
        <taxon>Mycosphaerellales</taxon>
        <taxon>Mycosphaerellaceae</taxon>
        <taxon>Zymoseptoria</taxon>
    </lineage>
</organism>
<dbReference type="FunFam" id="1.20.1250.20:FF:000011">
    <property type="entry name" value="MFS multidrug transporter, putative"/>
    <property type="match status" value="1"/>
</dbReference>
<evidence type="ECO:0000256" key="4">
    <source>
        <dbReference type="ARBA" id="ARBA00023136"/>
    </source>
</evidence>
<dbReference type="GO" id="GO:0022857">
    <property type="term" value="F:transmembrane transporter activity"/>
    <property type="evidence" value="ECO:0007669"/>
    <property type="project" value="InterPro"/>
</dbReference>
<name>A0A1Y6LLF4_ZYMTR</name>
<evidence type="ECO:0000259" key="11">
    <source>
        <dbReference type="PROSITE" id="PS50850"/>
    </source>
</evidence>
<evidence type="ECO:0000256" key="7">
    <source>
        <dbReference type="ARBA" id="ARBA00069139"/>
    </source>
</evidence>
<dbReference type="GO" id="GO:0016020">
    <property type="term" value="C:membrane"/>
    <property type="evidence" value="ECO:0007669"/>
    <property type="project" value="UniProtKB-SubCell"/>
</dbReference>
<dbReference type="InterPro" id="IPR020846">
    <property type="entry name" value="MFS_dom"/>
</dbReference>
<dbReference type="Pfam" id="PF07690">
    <property type="entry name" value="MFS_1"/>
    <property type="match status" value="1"/>
</dbReference>
<feature type="transmembrane region" description="Helical" evidence="10">
    <location>
        <begin position="800"/>
        <end position="822"/>
    </location>
</feature>
<comment type="function">
    <text evidence="6">MFS transporter; part of the gene cluster that mediates the biosynthesis of cercosporin, a light-activated, non-host-selective toxin. The perylenequinone chromophore of cercosporin absorbs light energy to attain an electronically-activated triplet state and produces active oxygen species such as the hydroxyl radical, superoxide, hydrogen peroxide or singlet oxygen upon reaction with oxygen molecules. These reactive oxygen species cause damage to various cellular components including lipids, proteins and nucleic acids. Responsible for secretion and accumulation of cercosporin, but does not play any roles in self-protection against the toxicity of cercosporin.</text>
</comment>
<keyword evidence="3 10" id="KW-1133">Transmembrane helix</keyword>
<dbReference type="InterPro" id="IPR046539">
    <property type="entry name" value="DUF6604"/>
</dbReference>
<evidence type="ECO:0000313" key="13">
    <source>
        <dbReference type="Proteomes" id="UP000215453"/>
    </source>
</evidence>
<evidence type="ECO:0000256" key="5">
    <source>
        <dbReference type="ARBA" id="ARBA00038347"/>
    </source>
</evidence>
<protein>
    <recommendedName>
        <fullName evidence="7">Cercosporin MFS transporter CTB4</fullName>
    </recommendedName>
    <alternativeName>
        <fullName evidence="8">Cercosporin toxin biosynthesis cluster protein 4</fullName>
    </alternativeName>
</protein>
<keyword evidence="4 10" id="KW-0472">Membrane</keyword>
<feature type="transmembrane region" description="Helical" evidence="10">
    <location>
        <begin position="552"/>
        <end position="571"/>
    </location>
</feature>
<dbReference type="AlphaFoldDB" id="A0A1Y6LLF4"/>
<proteinExistence type="inferred from homology"/>
<dbReference type="PANTHER" id="PTHR23502">
    <property type="entry name" value="MAJOR FACILITATOR SUPERFAMILY"/>
    <property type="match status" value="1"/>
</dbReference>
<feature type="transmembrane region" description="Helical" evidence="10">
    <location>
        <begin position="395"/>
        <end position="416"/>
    </location>
</feature>
<evidence type="ECO:0000256" key="1">
    <source>
        <dbReference type="ARBA" id="ARBA00004141"/>
    </source>
</evidence>
<dbReference type="EMBL" id="LT882681">
    <property type="protein sequence ID" value="SMY25226.1"/>
    <property type="molecule type" value="Genomic_DNA"/>
</dbReference>
<dbReference type="Proteomes" id="UP000215453">
    <property type="component" value="Chromosome 6"/>
</dbReference>
<dbReference type="InterPro" id="IPR011701">
    <property type="entry name" value="MFS"/>
</dbReference>